<dbReference type="PANTHER" id="PTHR24228:SF74">
    <property type="entry name" value="G-PROTEIN COUPLED RECEPTORS FAMILY 1 PROFILE DOMAIN-CONTAINING PROTEIN"/>
    <property type="match status" value="1"/>
</dbReference>
<evidence type="ECO:0000256" key="2">
    <source>
        <dbReference type="ARBA" id="ARBA00010663"/>
    </source>
</evidence>
<reference evidence="14" key="2">
    <citation type="journal article" date="2023" name="BMC Genomics">
        <title>Pest status, molecular evolution, and epigenetic factors derived from the genome assembly of Frankliniella fusca, a thysanopteran phytovirus vector.</title>
        <authorList>
            <person name="Catto M.A."/>
            <person name="Labadie P.E."/>
            <person name="Jacobson A.L."/>
            <person name="Kennedy G.G."/>
            <person name="Srinivasan R."/>
            <person name="Hunt B.G."/>
        </authorList>
    </citation>
    <scope>NUCLEOTIDE SEQUENCE</scope>
    <source>
        <strain evidence="14">PL_HMW_Pooled</strain>
    </source>
</reference>
<dbReference type="PANTHER" id="PTHR24228">
    <property type="entry name" value="B2 BRADYKININ RECEPTOR/ANGIOTENSIN II RECEPTOR"/>
    <property type="match status" value="1"/>
</dbReference>
<comment type="subcellular location">
    <subcellularLocation>
        <location evidence="1">Cell membrane</location>
        <topology evidence="1">Multi-pass membrane protein</topology>
    </subcellularLocation>
</comment>
<dbReference type="PROSITE" id="PS00237">
    <property type="entry name" value="G_PROTEIN_RECEP_F1_1"/>
    <property type="match status" value="1"/>
</dbReference>
<sequence length="459" mass="49251">MMFKNLTFVLPVRNATAVFIMNLALSDLLSGLLTLPLAASTFWRRAWAHGHLLCRLFPLLRYGLLAVSLFSVLAITINRYVMIGHPTLYPRLYRGQYLGLMVGCTWVCGFGALVATWLGKWGRFGLDQQIGSCSILPDAHGRSPKEFLFITAFVIPCIAIAGCYARIFYIVRQTALKSRLSSGARQSVRCGSTRSARRPASSSTTTGPSTSTAASASSASASGPSTERSSHQSVCSMYRPSRLSVPSELLPPPQPPACAGAPQHARPPRLSVPTAADDGASVSSLSASPPCTPRPSPLPSPCGSLRMAPGPGHALGRGGATSGSKRLSSAMAAVMRRSSQPGRMTAKDRKLLKMILVIFASFVICYLPITVSKAFRDYFDDGVLNIAGYVCIYLTTCINPIIYVVMSSEYRQAYKNLLMCRSGDTQSGGAVSEVRPDKCSGKCSRGSTRQHAKRPPDPT</sequence>
<evidence type="ECO:0000256" key="8">
    <source>
        <dbReference type="ARBA" id="ARBA00023170"/>
    </source>
</evidence>
<dbReference type="InterPro" id="IPR017452">
    <property type="entry name" value="GPCR_Rhodpsn_7TM"/>
</dbReference>
<dbReference type="GO" id="GO:0005886">
    <property type="term" value="C:plasma membrane"/>
    <property type="evidence" value="ECO:0007669"/>
    <property type="project" value="UniProtKB-SubCell"/>
</dbReference>
<feature type="transmembrane region" description="Helical" evidence="12">
    <location>
        <begin position="383"/>
        <end position="406"/>
    </location>
</feature>
<dbReference type="AlphaFoldDB" id="A0AAE1H5B0"/>
<keyword evidence="5 12" id="KW-1133">Transmembrane helix</keyword>
<evidence type="ECO:0000256" key="9">
    <source>
        <dbReference type="ARBA" id="ARBA00023224"/>
    </source>
</evidence>
<feature type="transmembrane region" description="Helical" evidence="12">
    <location>
        <begin position="351"/>
        <end position="371"/>
    </location>
</feature>
<name>A0AAE1H5B0_9NEOP</name>
<dbReference type="PRINTS" id="PR00237">
    <property type="entry name" value="GPCRRHODOPSN"/>
</dbReference>
<gene>
    <name evidence="14" type="ORF">KUF71_005517</name>
</gene>
<evidence type="ECO:0000259" key="13">
    <source>
        <dbReference type="PROSITE" id="PS50262"/>
    </source>
</evidence>
<evidence type="ECO:0000256" key="12">
    <source>
        <dbReference type="SAM" id="Phobius"/>
    </source>
</evidence>
<feature type="region of interest" description="Disordered" evidence="11">
    <location>
        <begin position="187"/>
        <end position="300"/>
    </location>
</feature>
<evidence type="ECO:0000256" key="4">
    <source>
        <dbReference type="ARBA" id="ARBA00022692"/>
    </source>
</evidence>
<feature type="compositionally biased region" description="Low complexity" evidence="11">
    <location>
        <begin position="191"/>
        <end position="227"/>
    </location>
</feature>
<keyword evidence="4 10" id="KW-0812">Transmembrane</keyword>
<feature type="transmembrane region" description="Helical" evidence="12">
    <location>
        <begin position="147"/>
        <end position="169"/>
    </location>
</feature>
<comment type="similarity">
    <text evidence="2 10">Belongs to the G-protein coupled receptor 1 family.</text>
</comment>
<keyword evidence="7 12" id="KW-0472">Membrane</keyword>
<evidence type="ECO:0000256" key="11">
    <source>
        <dbReference type="SAM" id="MobiDB-lite"/>
    </source>
</evidence>
<evidence type="ECO:0000256" key="7">
    <source>
        <dbReference type="ARBA" id="ARBA00023136"/>
    </source>
</evidence>
<dbReference type="PROSITE" id="PS50262">
    <property type="entry name" value="G_PROTEIN_RECEP_F1_2"/>
    <property type="match status" value="1"/>
</dbReference>
<keyword evidence="9 10" id="KW-0807">Transducer</keyword>
<accession>A0AAE1H5B0</accession>
<keyword evidence="6 10" id="KW-0297">G-protein coupled receptor</keyword>
<keyword evidence="15" id="KW-1185">Reference proteome</keyword>
<dbReference type="Proteomes" id="UP001219518">
    <property type="component" value="Unassembled WGS sequence"/>
</dbReference>
<evidence type="ECO:0000313" key="14">
    <source>
        <dbReference type="EMBL" id="KAK3914829.1"/>
    </source>
</evidence>
<evidence type="ECO:0000313" key="15">
    <source>
        <dbReference type="Proteomes" id="UP001219518"/>
    </source>
</evidence>
<dbReference type="GO" id="GO:0004930">
    <property type="term" value="F:G protein-coupled receptor activity"/>
    <property type="evidence" value="ECO:0007669"/>
    <property type="project" value="UniProtKB-KW"/>
</dbReference>
<feature type="transmembrane region" description="Helical" evidence="12">
    <location>
        <begin position="12"/>
        <end position="39"/>
    </location>
</feature>
<feature type="compositionally biased region" description="Pro residues" evidence="11">
    <location>
        <begin position="290"/>
        <end position="300"/>
    </location>
</feature>
<dbReference type="SUPFAM" id="SSF81321">
    <property type="entry name" value="Family A G protein-coupled receptor-like"/>
    <property type="match status" value="1"/>
</dbReference>
<dbReference type="EMBL" id="JAHWGI010000394">
    <property type="protein sequence ID" value="KAK3914829.1"/>
    <property type="molecule type" value="Genomic_DNA"/>
</dbReference>
<evidence type="ECO:0000256" key="6">
    <source>
        <dbReference type="ARBA" id="ARBA00023040"/>
    </source>
</evidence>
<keyword evidence="8 10" id="KW-0675">Receptor</keyword>
<keyword evidence="3" id="KW-1003">Cell membrane</keyword>
<dbReference type="InterPro" id="IPR000276">
    <property type="entry name" value="GPCR_Rhodpsn"/>
</dbReference>
<evidence type="ECO:0000256" key="1">
    <source>
        <dbReference type="ARBA" id="ARBA00004651"/>
    </source>
</evidence>
<feature type="region of interest" description="Disordered" evidence="11">
    <location>
        <begin position="426"/>
        <end position="459"/>
    </location>
</feature>
<reference evidence="14" key="1">
    <citation type="submission" date="2021-07" db="EMBL/GenBank/DDBJ databases">
        <authorList>
            <person name="Catto M.A."/>
            <person name="Jacobson A."/>
            <person name="Kennedy G."/>
            <person name="Labadie P."/>
            <person name="Hunt B.G."/>
            <person name="Srinivasan R."/>
        </authorList>
    </citation>
    <scope>NUCLEOTIDE SEQUENCE</scope>
    <source>
        <strain evidence="14">PL_HMW_Pooled</strain>
        <tissue evidence="14">Head</tissue>
    </source>
</reference>
<proteinExistence type="inferred from homology"/>
<evidence type="ECO:0000256" key="3">
    <source>
        <dbReference type="ARBA" id="ARBA00022475"/>
    </source>
</evidence>
<dbReference type="Gene3D" id="1.20.1070.10">
    <property type="entry name" value="Rhodopsin 7-helix transmembrane proteins"/>
    <property type="match status" value="2"/>
</dbReference>
<evidence type="ECO:0000256" key="10">
    <source>
        <dbReference type="RuleBase" id="RU000688"/>
    </source>
</evidence>
<comment type="caution">
    <text evidence="14">The sequence shown here is derived from an EMBL/GenBank/DDBJ whole genome shotgun (WGS) entry which is preliminary data.</text>
</comment>
<feature type="transmembrane region" description="Helical" evidence="12">
    <location>
        <begin position="97"/>
        <end position="118"/>
    </location>
</feature>
<organism evidence="14 15">
    <name type="scientific">Frankliniella fusca</name>
    <dbReference type="NCBI Taxonomy" id="407009"/>
    <lineage>
        <taxon>Eukaryota</taxon>
        <taxon>Metazoa</taxon>
        <taxon>Ecdysozoa</taxon>
        <taxon>Arthropoda</taxon>
        <taxon>Hexapoda</taxon>
        <taxon>Insecta</taxon>
        <taxon>Pterygota</taxon>
        <taxon>Neoptera</taxon>
        <taxon>Paraneoptera</taxon>
        <taxon>Thysanoptera</taxon>
        <taxon>Terebrantia</taxon>
        <taxon>Thripoidea</taxon>
        <taxon>Thripidae</taxon>
        <taxon>Frankliniella</taxon>
    </lineage>
</organism>
<feature type="domain" description="G-protein coupled receptors family 1 profile" evidence="13">
    <location>
        <begin position="1"/>
        <end position="403"/>
    </location>
</feature>
<evidence type="ECO:0000256" key="5">
    <source>
        <dbReference type="ARBA" id="ARBA00022989"/>
    </source>
</evidence>
<protein>
    <submittedName>
        <fullName evidence="14">G-protein coupled receptor moody</fullName>
    </submittedName>
</protein>
<feature type="transmembrane region" description="Helical" evidence="12">
    <location>
        <begin position="59"/>
        <end position="77"/>
    </location>
</feature>
<dbReference type="Pfam" id="PF00001">
    <property type="entry name" value="7tm_1"/>
    <property type="match status" value="1"/>
</dbReference>